<keyword evidence="13" id="KW-1185">Reference proteome</keyword>
<keyword evidence="2" id="KW-0479">Metal-binding</keyword>
<reference evidence="12 13" key="1">
    <citation type="journal article" date="2016" name="Mol. Biol. Evol.">
        <title>Comparative Genomics of Early-Diverging Mushroom-Forming Fungi Provides Insights into the Origins of Lignocellulose Decay Capabilities.</title>
        <authorList>
            <person name="Nagy L.G."/>
            <person name="Riley R."/>
            <person name="Tritt A."/>
            <person name="Adam C."/>
            <person name="Daum C."/>
            <person name="Floudas D."/>
            <person name="Sun H."/>
            <person name="Yadav J.S."/>
            <person name="Pangilinan J."/>
            <person name="Larsson K.H."/>
            <person name="Matsuura K."/>
            <person name="Barry K."/>
            <person name="Labutti K."/>
            <person name="Kuo R."/>
            <person name="Ohm R.A."/>
            <person name="Bhattacharya S.S."/>
            <person name="Shirouzu T."/>
            <person name="Yoshinaga Y."/>
            <person name="Martin F.M."/>
            <person name="Grigoriev I.V."/>
            <person name="Hibbett D.S."/>
        </authorList>
    </citation>
    <scope>NUCLEOTIDE SEQUENCE [LARGE SCALE GENOMIC DNA]</scope>
    <source>
        <strain evidence="12 13">HHB10207 ss-3</strain>
    </source>
</reference>
<feature type="compositionally biased region" description="Polar residues" evidence="10">
    <location>
        <begin position="303"/>
        <end position="312"/>
    </location>
</feature>
<feature type="compositionally biased region" description="Low complexity" evidence="10">
    <location>
        <begin position="479"/>
        <end position="500"/>
    </location>
</feature>
<dbReference type="GO" id="GO:0000433">
    <property type="term" value="P:carbon catabolite repression of transcription from RNA polymerase II promoter by glucose"/>
    <property type="evidence" value="ECO:0007669"/>
    <property type="project" value="TreeGrafter"/>
</dbReference>
<dbReference type="AlphaFoldDB" id="A0A166JCJ7"/>
<dbReference type="EMBL" id="KV428004">
    <property type="protein sequence ID" value="KZT44596.1"/>
    <property type="molecule type" value="Genomic_DNA"/>
</dbReference>
<feature type="region of interest" description="Disordered" evidence="10">
    <location>
        <begin position="460"/>
        <end position="546"/>
    </location>
</feature>
<evidence type="ECO:0000256" key="2">
    <source>
        <dbReference type="ARBA" id="ARBA00022723"/>
    </source>
</evidence>
<evidence type="ECO:0000256" key="9">
    <source>
        <dbReference type="PROSITE-ProRule" id="PRU00042"/>
    </source>
</evidence>
<feature type="domain" description="C2H2-type" evidence="11">
    <location>
        <begin position="49"/>
        <end position="78"/>
    </location>
</feature>
<dbReference type="PROSITE" id="PS00028">
    <property type="entry name" value="ZINC_FINGER_C2H2_1"/>
    <property type="match status" value="2"/>
</dbReference>
<gene>
    <name evidence="12" type="ORF">SISSUDRAFT_32794</name>
</gene>
<evidence type="ECO:0000256" key="7">
    <source>
        <dbReference type="ARBA" id="ARBA00023163"/>
    </source>
</evidence>
<evidence type="ECO:0000256" key="10">
    <source>
        <dbReference type="SAM" id="MobiDB-lite"/>
    </source>
</evidence>
<dbReference type="Pfam" id="PF00096">
    <property type="entry name" value="zf-C2H2"/>
    <property type="match status" value="2"/>
</dbReference>
<dbReference type="Proteomes" id="UP000076798">
    <property type="component" value="Unassembled WGS sequence"/>
</dbReference>
<feature type="region of interest" description="Disordered" evidence="10">
    <location>
        <begin position="243"/>
        <end position="328"/>
    </location>
</feature>
<dbReference type="SUPFAM" id="SSF57667">
    <property type="entry name" value="beta-beta-alpha zinc fingers"/>
    <property type="match status" value="1"/>
</dbReference>
<dbReference type="GO" id="GO:0005737">
    <property type="term" value="C:cytoplasm"/>
    <property type="evidence" value="ECO:0007669"/>
    <property type="project" value="TreeGrafter"/>
</dbReference>
<dbReference type="GO" id="GO:0000981">
    <property type="term" value="F:DNA-binding transcription factor activity, RNA polymerase II-specific"/>
    <property type="evidence" value="ECO:0007669"/>
    <property type="project" value="UniProtKB-ARBA"/>
</dbReference>
<feature type="domain" description="C2H2-type" evidence="11">
    <location>
        <begin position="19"/>
        <end position="48"/>
    </location>
</feature>
<evidence type="ECO:0000256" key="1">
    <source>
        <dbReference type="ARBA" id="ARBA00004123"/>
    </source>
</evidence>
<keyword evidence="8" id="KW-0539">Nucleus</keyword>
<dbReference type="InterPro" id="IPR036236">
    <property type="entry name" value="Znf_C2H2_sf"/>
</dbReference>
<dbReference type="OrthoDB" id="654211at2759"/>
<dbReference type="Gene3D" id="3.30.160.60">
    <property type="entry name" value="Classic Zinc Finger"/>
    <property type="match status" value="2"/>
</dbReference>
<evidence type="ECO:0000256" key="6">
    <source>
        <dbReference type="ARBA" id="ARBA00023015"/>
    </source>
</evidence>
<feature type="compositionally biased region" description="Basic residues" evidence="10">
    <location>
        <begin position="501"/>
        <end position="512"/>
    </location>
</feature>
<dbReference type="STRING" id="1314776.A0A166JCJ7"/>
<evidence type="ECO:0000313" key="13">
    <source>
        <dbReference type="Proteomes" id="UP000076798"/>
    </source>
</evidence>
<dbReference type="InterPro" id="IPR013087">
    <property type="entry name" value="Znf_C2H2_type"/>
</dbReference>
<proteinExistence type="predicted"/>
<evidence type="ECO:0000256" key="8">
    <source>
        <dbReference type="ARBA" id="ARBA00023242"/>
    </source>
</evidence>
<feature type="region of interest" description="Disordered" evidence="10">
    <location>
        <begin position="341"/>
        <end position="369"/>
    </location>
</feature>
<dbReference type="FunFam" id="3.30.160.60:FF:000018">
    <property type="entry name" value="Krueppel-like factor 15"/>
    <property type="match status" value="1"/>
</dbReference>
<feature type="region of interest" description="Disordered" evidence="10">
    <location>
        <begin position="383"/>
        <end position="419"/>
    </location>
</feature>
<dbReference type="PANTHER" id="PTHR47428">
    <property type="entry name" value="REGULATORY PROTEIN MIG1-RELATED"/>
    <property type="match status" value="1"/>
</dbReference>
<keyword evidence="5" id="KW-0862">Zinc</keyword>
<organism evidence="12 13">
    <name type="scientific">Sistotremastrum suecicum HHB10207 ss-3</name>
    <dbReference type="NCBI Taxonomy" id="1314776"/>
    <lineage>
        <taxon>Eukaryota</taxon>
        <taxon>Fungi</taxon>
        <taxon>Dikarya</taxon>
        <taxon>Basidiomycota</taxon>
        <taxon>Agaricomycotina</taxon>
        <taxon>Agaricomycetes</taxon>
        <taxon>Sistotremastrales</taxon>
        <taxon>Sistotremastraceae</taxon>
        <taxon>Sistotremastrum</taxon>
    </lineage>
</organism>
<evidence type="ECO:0000313" key="12">
    <source>
        <dbReference type="EMBL" id="KZT44596.1"/>
    </source>
</evidence>
<evidence type="ECO:0000259" key="11">
    <source>
        <dbReference type="PROSITE" id="PS50157"/>
    </source>
</evidence>
<dbReference type="PROSITE" id="PS50157">
    <property type="entry name" value="ZINC_FINGER_C2H2_2"/>
    <property type="match status" value="2"/>
</dbReference>
<feature type="region of interest" description="Disordered" evidence="10">
    <location>
        <begin position="62"/>
        <end position="106"/>
    </location>
</feature>
<feature type="compositionally biased region" description="Basic and acidic residues" evidence="10">
    <location>
        <begin position="62"/>
        <end position="83"/>
    </location>
</feature>
<keyword evidence="4 9" id="KW-0863">Zinc-finger</keyword>
<dbReference type="SMART" id="SM00355">
    <property type="entry name" value="ZnF_C2H2"/>
    <property type="match status" value="2"/>
</dbReference>
<dbReference type="GO" id="GO:0005634">
    <property type="term" value="C:nucleus"/>
    <property type="evidence" value="ECO:0007669"/>
    <property type="project" value="UniProtKB-SubCell"/>
</dbReference>
<evidence type="ECO:0000256" key="3">
    <source>
        <dbReference type="ARBA" id="ARBA00022737"/>
    </source>
</evidence>
<keyword evidence="3" id="KW-0677">Repeat</keyword>
<feature type="compositionally biased region" description="Polar residues" evidence="10">
    <location>
        <begin position="273"/>
        <end position="289"/>
    </location>
</feature>
<keyword evidence="6" id="KW-0805">Transcription regulation</keyword>
<evidence type="ECO:0000256" key="5">
    <source>
        <dbReference type="ARBA" id="ARBA00022833"/>
    </source>
</evidence>
<keyword evidence="7" id="KW-0804">Transcription</keyword>
<protein>
    <recommendedName>
        <fullName evidence="11">C2H2-type domain-containing protein</fullName>
    </recommendedName>
</protein>
<feature type="compositionally biased region" description="Low complexity" evidence="10">
    <location>
        <begin position="572"/>
        <end position="593"/>
    </location>
</feature>
<accession>A0A166JCJ7</accession>
<dbReference type="InterPro" id="IPR051007">
    <property type="entry name" value="creA/MIG_C2H2-ZnF"/>
</dbReference>
<dbReference type="GO" id="GO:0008270">
    <property type="term" value="F:zinc ion binding"/>
    <property type="evidence" value="ECO:0007669"/>
    <property type="project" value="UniProtKB-KW"/>
</dbReference>
<evidence type="ECO:0000256" key="4">
    <source>
        <dbReference type="ARBA" id="ARBA00022771"/>
    </source>
</evidence>
<sequence>MDSQPLPAPPPDKSLARPYKCPYPLCGRAFSRLEHQTRHIRTHTGEKPFACVHPGCEKRFSRSDELTRHSRIHSGDKRAEGARARKKARSRAVSDDEADPAPENAMSPEAANFFSALSSVAIDQLYELERTEARRRAQYDQHHAEIMSLHGRISKSARTSPVSSPFVEPQGLPTVPSVPSMSAYTQSPLSAATYYPQSSIPPSSTSGLCHAGLASTAAIALGGALPSPPACSHEECHSSYHRAIRGSRRSSAVAAPRPHDQRTFLAPQPLQPQPRSATMGSFQFHNPSGQHSLQHHQPSQQSRLPYSSQPLSYNDALSPPSTASSGMSVDVDIPYPYSYTTRGGQSSSVPQSAVPGLGPSPDAIFTPSGSPFLGPLRSLKLSLSHAPSTNPSRAPSPIHLPPPTLSGQELGSPIEIGGYSSMGLARRKSSNKRINSDQPHPMYSKSETYLNELAPTSPSPFAYNLPATEPHPINTPNLSSGTSSVASSSPPTHELPSQRPSPRHLPHPHISHSHGISSNQAGSTQRSQASSPNSSRPPSPTNPVGTNHLVRSVRAAFGMTPINPSPSHHSRPSWSHTPHQYRSIPPSRSNSPPITLPPLKSSEGTIVGQKRKSSVQLPGFSELQAGVGGLMI</sequence>
<feature type="compositionally biased region" description="Low complexity" evidence="10">
    <location>
        <begin position="290"/>
        <end position="302"/>
    </location>
</feature>
<name>A0A166JCJ7_9AGAM</name>
<feature type="compositionally biased region" description="Low complexity" evidence="10">
    <location>
        <begin position="513"/>
        <end position="534"/>
    </location>
</feature>
<feature type="region of interest" description="Disordered" evidence="10">
    <location>
        <begin position="558"/>
        <end position="613"/>
    </location>
</feature>
<dbReference type="PANTHER" id="PTHR47428:SF2">
    <property type="entry name" value="ZINC FINGER PROTEIN RSV1"/>
    <property type="match status" value="1"/>
</dbReference>
<comment type="subcellular location">
    <subcellularLocation>
        <location evidence="1">Nucleus</location>
    </subcellularLocation>
</comment>
<dbReference type="FunFam" id="3.30.160.60:FF:000125">
    <property type="entry name" value="Putative zinc finger protein 143"/>
    <property type="match status" value="1"/>
</dbReference>
<feature type="compositionally biased region" description="Polar residues" evidence="10">
    <location>
        <begin position="341"/>
        <end position="351"/>
    </location>
</feature>
<dbReference type="GO" id="GO:0000978">
    <property type="term" value="F:RNA polymerase II cis-regulatory region sequence-specific DNA binding"/>
    <property type="evidence" value="ECO:0007669"/>
    <property type="project" value="TreeGrafter"/>
</dbReference>